<feature type="signal peptide" evidence="3">
    <location>
        <begin position="1"/>
        <end position="23"/>
    </location>
</feature>
<accession>A0ABZ0CM78</accession>
<name>A0ABZ0CM78_BORAD</name>
<proteinExistence type="predicted"/>
<keyword evidence="4" id="KW-0614">Plasmid</keyword>
<dbReference type="EMBL" id="CP132460">
    <property type="protein sequence ID" value="WNY66382.1"/>
    <property type="molecule type" value="Genomic_DNA"/>
</dbReference>
<dbReference type="NCBIfam" id="NF033729">
    <property type="entry name" value="borfam54_2"/>
    <property type="match status" value="1"/>
</dbReference>
<keyword evidence="1" id="KW-0175">Coiled coil</keyword>
<keyword evidence="5" id="KW-1185">Reference proteome</keyword>
<dbReference type="NCBIfam" id="NF033728">
    <property type="entry name" value="borfam54_1"/>
    <property type="match status" value="2"/>
</dbReference>
<sequence>MKIKPLIHLKLLGLFLFSCTIDANLDKDYKNKVKGMLNSITDNQETANVNTSSNNKKNTTIADKVAEELQKQSQEATKTAVAKGLQNQPQAAPASQNKELQNQPQAAPASQNKELQNQPQAAPNLGLRGLSFGVDLSNLPKTTAATPLLKQRIPVQAVTTVPSNTRTFNRANPGMPNFASSYSFNQPTSQPTNSSFAVQTTTSSGSKLQTLKNELIRIIYEEKNKSQNNFGFRETYDQFKMKDSAFDLLDVISGAKVYDRSYAPQLNSNTPDAENERNKFYALMNFDQNKIEQFGSVMETLYNENQNHELIRELITSGLGIQISFELALEEINKKIDIFNQDYLNTKINSFDFTIKLKELKSKLNQILDEKNEWSKQADALIANASSNSNLSDSKSLAEYIQNRYLNNMQNARQSVLDTYIDITELK</sequence>
<evidence type="ECO:0000256" key="2">
    <source>
        <dbReference type="SAM" id="MobiDB-lite"/>
    </source>
</evidence>
<dbReference type="InterPro" id="IPR008421">
    <property type="entry name" value="Borrelia_lipoprotein_PFam54/60"/>
</dbReference>
<feature type="coiled-coil region" evidence="1">
    <location>
        <begin position="357"/>
        <end position="384"/>
    </location>
</feature>
<dbReference type="RefSeq" id="WP_316255741.1">
    <property type="nucleotide sequence ID" value="NZ_CP132460.1"/>
</dbReference>
<keyword evidence="3" id="KW-0732">Signal</keyword>
<dbReference type="Gene3D" id="1.10.3160.10">
    <property type="entry name" value="Bbcrasp-1"/>
    <property type="match status" value="1"/>
</dbReference>
<evidence type="ECO:0000313" key="5">
    <source>
        <dbReference type="Proteomes" id="UP001305787"/>
    </source>
</evidence>
<geneLocation type="plasmid" evidence="4 5">
    <name>lp54</name>
</geneLocation>
<evidence type="ECO:0000256" key="1">
    <source>
        <dbReference type="SAM" id="Coils"/>
    </source>
</evidence>
<feature type="compositionally biased region" description="Low complexity" evidence="2">
    <location>
        <begin position="86"/>
        <end position="112"/>
    </location>
</feature>
<dbReference type="Proteomes" id="UP001305787">
    <property type="component" value="Plasmid lp54"/>
</dbReference>
<reference evidence="4" key="1">
    <citation type="submission" date="2023-07" db="EMBL/GenBank/DDBJ databases">
        <title>Genome sequencing of multiple Borrelia sensu lato isolates.</title>
        <authorList>
            <person name="Mongodin E.F."/>
            <person name="Rudenko N."/>
            <person name="Fraser C.M."/>
            <person name="Schutzer S."/>
            <person name="Luft B."/>
            <person name="Morgan R."/>
            <person name="Chastens S."/>
            <person name="Qiu W."/>
        </authorList>
    </citation>
    <scope>NUCLEOTIDE SEQUENCE [LARGE SCALE GENOMIC DNA]</scope>
    <source>
        <strain evidence="4">21038</strain>
    </source>
</reference>
<feature type="chain" id="PRO_5046920602" evidence="3">
    <location>
        <begin position="24"/>
        <end position="427"/>
    </location>
</feature>
<feature type="region of interest" description="Disordered" evidence="2">
    <location>
        <begin position="73"/>
        <end position="126"/>
    </location>
</feature>
<organism evidence="4 5">
    <name type="scientific">Borrelia andersonii</name>
    <name type="common">Borreliella andersonii</name>
    <dbReference type="NCBI Taxonomy" id="42109"/>
    <lineage>
        <taxon>Bacteria</taxon>
        <taxon>Pseudomonadati</taxon>
        <taxon>Spirochaetota</taxon>
        <taxon>Spirochaetia</taxon>
        <taxon>Spirochaetales</taxon>
        <taxon>Borreliaceae</taxon>
        <taxon>Borreliella</taxon>
    </lineage>
</organism>
<dbReference type="Pfam" id="PF05714">
    <property type="entry name" value="PFam54_60"/>
    <property type="match status" value="1"/>
</dbReference>
<protein>
    <submittedName>
        <fullName evidence="4">Complement regulator-acquiring protein</fullName>
    </submittedName>
</protein>
<evidence type="ECO:0000256" key="3">
    <source>
        <dbReference type="SAM" id="SignalP"/>
    </source>
</evidence>
<evidence type="ECO:0000313" key="4">
    <source>
        <dbReference type="EMBL" id="WNY66382.1"/>
    </source>
</evidence>
<gene>
    <name evidence="4" type="ORF">QIA45_04740</name>
</gene>